<reference evidence="1" key="1">
    <citation type="submission" date="2021-06" db="EMBL/GenBank/DDBJ databases">
        <authorList>
            <person name="Kallberg Y."/>
            <person name="Tangrot J."/>
            <person name="Rosling A."/>
        </authorList>
    </citation>
    <scope>NUCLEOTIDE SEQUENCE</scope>
    <source>
        <strain evidence="1">MT106</strain>
    </source>
</reference>
<dbReference type="OrthoDB" id="10615438at2759"/>
<dbReference type="AlphaFoldDB" id="A0A9N9EDY5"/>
<gene>
    <name evidence="1" type="ORF">AGERDE_LOCUS12461</name>
</gene>
<keyword evidence="2" id="KW-1185">Reference proteome</keyword>
<protein>
    <submittedName>
        <fullName evidence="1">11740_t:CDS:1</fullName>
    </submittedName>
</protein>
<evidence type="ECO:0000313" key="1">
    <source>
        <dbReference type="EMBL" id="CAG8675892.1"/>
    </source>
</evidence>
<comment type="caution">
    <text evidence="1">The sequence shown here is derived from an EMBL/GenBank/DDBJ whole genome shotgun (WGS) entry which is preliminary data.</text>
</comment>
<sequence>MSVNETSNGTNRLSNRIQQLAEDLSKEIRKHQPNIIIQVDFIGPQQIENGFSDDLIIPIELNPKIMQLAEILRPIKQRSFKEREI</sequence>
<feature type="non-terminal residue" evidence="1">
    <location>
        <position position="85"/>
    </location>
</feature>
<dbReference type="Proteomes" id="UP000789831">
    <property type="component" value="Unassembled WGS sequence"/>
</dbReference>
<accession>A0A9N9EDY5</accession>
<name>A0A9N9EDY5_9GLOM</name>
<evidence type="ECO:0000313" key="2">
    <source>
        <dbReference type="Proteomes" id="UP000789831"/>
    </source>
</evidence>
<dbReference type="EMBL" id="CAJVPL010008849">
    <property type="protein sequence ID" value="CAG8675892.1"/>
    <property type="molecule type" value="Genomic_DNA"/>
</dbReference>
<proteinExistence type="predicted"/>
<organism evidence="1 2">
    <name type="scientific">Ambispora gerdemannii</name>
    <dbReference type="NCBI Taxonomy" id="144530"/>
    <lineage>
        <taxon>Eukaryota</taxon>
        <taxon>Fungi</taxon>
        <taxon>Fungi incertae sedis</taxon>
        <taxon>Mucoromycota</taxon>
        <taxon>Glomeromycotina</taxon>
        <taxon>Glomeromycetes</taxon>
        <taxon>Archaeosporales</taxon>
        <taxon>Ambisporaceae</taxon>
        <taxon>Ambispora</taxon>
    </lineage>
</organism>